<dbReference type="InterPro" id="IPR001261">
    <property type="entry name" value="ArgE/DapE_CS"/>
</dbReference>
<keyword evidence="6 13" id="KW-0378">Hydrolase</keyword>
<comment type="similarity">
    <text evidence="2">Belongs to the peptidase M20B family.</text>
</comment>
<dbReference type="PANTHER" id="PTHR42994">
    <property type="entry name" value="PEPTIDASE T"/>
    <property type="match status" value="1"/>
</dbReference>
<dbReference type="PROSITE" id="PS00759">
    <property type="entry name" value="ARGE_DAPE_CPG2_2"/>
    <property type="match status" value="1"/>
</dbReference>
<dbReference type="GO" id="GO:0006508">
    <property type="term" value="P:proteolysis"/>
    <property type="evidence" value="ECO:0007669"/>
    <property type="project" value="UniProtKB-UniRule"/>
</dbReference>
<feature type="binding site" evidence="11">
    <location>
        <position position="195"/>
    </location>
    <ligand>
        <name>Zn(2+)</name>
        <dbReference type="ChEBI" id="CHEBI:29105"/>
        <label>1</label>
    </ligand>
</feature>
<dbReference type="NCBIfam" id="NF003976">
    <property type="entry name" value="PRK05469.1"/>
    <property type="match status" value="1"/>
</dbReference>
<evidence type="ECO:0000256" key="6">
    <source>
        <dbReference type="ARBA" id="ARBA00022801"/>
    </source>
</evidence>
<feature type="domain" description="Peptidase M20 dimerisation" evidence="12">
    <location>
        <begin position="204"/>
        <end position="305"/>
    </location>
</feature>
<dbReference type="AlphaFoldDB" id="A0A7G9GJC2"/>
<evidence type="ECO:0000256" key="7">
    <source>
        <dbReference type="ARBA" id="ARBA00022833"/>
    </source>
</evidence>
<evidence type="ECO:0000313" key="14">
    <source>
        <dbReference type="Proteomes" id="UP000515856"/>
    </source>
</evidence>
<evidence type="ECO:0000256" key="10">
    <source>
        <dbReference type="PIRSR" id="PIRSR037215-1"/>
    </source>
</evidence>
<evidence type="ECO:0000256" key="3">
    <source>
        <dbReference type="ARBA" id="ARBA00022438"/>
    </source>
</evidence>
<dbReference type="InterPro" id="IPR002933">
    <property type="entry name" value="Peptidase_M20"/>
</dbReference>
<keyword evidence="3 13" id="KW-0031">Aminopeptidase</keyword>
<organism evidence="13 14">
    <name type="scientific">[Eubacterium] hominis</name>
    <dbReference type="NCBI Taxonomy" id="2764325"/>
    <lineage>
        <taxon>Bacteria</taxon>
        <taxon>Bacillati</taxon>
        <taxon>Bacillota</taxon>
        <taxon>Erysipelotrichia</taxon>
        <taxon>Erysipelotrichales</taxon>
        <taxon>Erysipelotrichaceae</taxon>
        <taxon>Amedibacillus</taxon>
    </lineage>
</organism>
<dbReference type="GO" id="GO:0008270">
    <property type="term" value="F:zinc ion binding"/>
    <property type="evidence" value="ECO:0007669"/>
    <property type="project" value="InterPro"/>
</dbReference>
<dbReference type="SUPFAM" id="SSF55031">
    <property type="entry name" value="Bacterial exopeptidase dimerisation domain"/>
    <property type="match status" value="1"/>
</dbReference>
<dbReference type="PANTHER" id="PTHR42994:SF1">
    <property type="entry name" value="PEPTIDASE T"/>
    <property type="match status" value="1"/>
</dbReference>
<dbReference type="KEGG" id="ehn:H9Q80_11505"/>
<evidence type="ECO:0000256" key="2">
    <source>
        <dbReference type="ARBA" id="ARBA00009692"/>
    </source>
</evidence>
<dbReference type="Pfam" id="PF01546">
    <property type="entry name" value="Peptidase_M20"/>
    <property type="match status" value="1"/>
</dbReference>
<dbReference type="EMBL" id="CP060636">
    <property type="protein sequence ID" value="QNM10904.1"/>
    <property type="molecule type" value="Genomic_DNA"/>
</dbReference>
<evidence type="ECO:0000256" key="8">
    <source>
        <dbReference type="ARBA" id="ARBA00023049"/>
    </source>
</evidence>
<feature type="active site" evidence="10">
    <location>
        <position position="78"/>
    </location>
</feature>
<gene>
    <name evidence="13" type="primary">pepT</name>
    <name evidence="13" type="ORF">H9Q80_11505</name>
</gene>
<feature type="binding site" evidence="11">
    <location>
        <position position="173"/>
    </location>
    <ligand>
        <name>Zn(2+)</name>
        <dbReference type="ChEBI" id="CHEBI:29105"/>
        <label>2</label>
    </ligand>
</feature>
<evidence type="ECO:0000256" key="4">
    <source>
        <dbReference type="ARBA" id="ARBA00022670"/>
    </source>
</evidence>
<dbReference type="NCBIfam" id="NF009920">
    <property type="entry name" value="PRK13381.1"/>
    <property type="match status" value="1"/>
</dbReference>
<dbReference type="NCBIfam" id="TIGR01882">
    <property type="entry name" value="peptidase-T"/>
    <property type="match status" value="1"/>
</dbReference>
<evidence type="ECO:0000256" key="1">
    <source>
        <dbReference type="ARBA" id="ARBA00000870"/>
    </source>
</evidence>
<comment type="cofactor">
    <cofactor evidence="11">
        <name>Zn(2+)</name>
        <dbReference type="ChEBI" id="CHEBI:29105"/>
    </cofactor>
    <text evidence="11">Binds 2 Zn(2+) ions per subunit.</text>
</comment>
<dbReference type="GO" id="GO:0005829">
    <property type="term" value="C:cytosol"/>
    <property type="evidence" value="ECO:0007669"/>
    <property type="project" value="TreeGrafter"/>
</dbReference>
<feature type="binding site" evidence="11">
    <location>
        <position position="377"/>
    </location>
    <ligand>
        <name>Zn(2+)</name>
        <dbReference type="ChEBI" id="CHEBI:29105"/>
        <label>2</label>
    </ligand>
</feature>
<dbReference type="Pfam" id="PF07687">
    <property type="entry name" value="M20_dimer"/>
    <property type="match status" value="1"/>
</dbReference>
<dbReference type="InterPro" id="IPR036264">
    <property type="entry name" value="Bact_exopeptidase_dim_dom"/>
</dbReference>
<keyword evidence="14" id="KW-1185">Reference proteome</keyword>
<comment type="catalytic activity">
    <reaction evidence="1">
        <text>Release of the N-terminal residue from a tripeptide.</text>
        <dbReference type="EC" id="3.4.11.4"/>
    </reaction>
</comment>
<dbReference type="EC" id="3.4.11.4" evidence="9"/>
<dbReference type="PIRSF" id="PIRSF037215">
    <property type="entry name" value="Peptidase_M20B"/>
    <property type="match status" value="1"/>
</dbReference>
<dbReference type="PROSITE" id="PS00758">
    <property type="entry name" value="ARGE_DAPE_CPG2_1"/>
    <property type="match status" value="1"/>
</dbReference>
<keyword evidence="7 11" id="KW-0862">Zinc</keyword>
<feature type="binding site" evidence="11">
    <location>
        <position position="139"/>
    </location>
    <ligand>
        <name>Zn(2+)</name>
        <dbReference type="ChEBI" id="CHEBI:29105"/>
        <label>1</label>
    </ligand>
</feature>
<feature type="active site" description="Proton acceptor" evidence="10">
    <location>
        <position position="172"/>
    </location>
</feature>
<protein>
    <recommendedName>
        <fullName evidence="9">Peptidase T</fullName>
        <ecNumber evidence="9">3.4.11.4</ecNumber>
    </recommendedName>
</protein>
<proteinExistence type="inferred from homology"/>
<keyword evidence="4" id="KW-0645">Protease</keyword>
<evidence type="ECO:0000259" key="12">
    <source>
        <dbReference type="Pfam" id="PF07687"/>
    </source>
</evidence>
<sequence length="404" mass="44570">MNVTERFLKYVGYDTESDPASTTTPSSLKQLTLAKALVEEMKEMGIQDAYVDTYGIVYGTIPATKQGVKTVGFIAHMDTSPDMSGKDIKPRIIDEYDGGVIVLNEEKDIKMGPDEFDSLKDKKGKRLIVTDGTTLLGADDKAGIAEILSMAEIIMQSDCPHGTIKLAFTPDEEVGRGADHFNIEAFGADFAYTVDGGEVDSVDYENFNAASAEVEIQGRSIHPGDAKGKMINALLVGMEFHSLLPVFDNPAYTEGYEGFHHLTDMHGECEHAQLSYIIRNHDEVLFEKQKQQFKDAADYINKKYPEGTITLTIKDSYANMRQIIEKDMSIITLVKEAMKQVGIEPTSHAIRGGTDGARLTYDGLPCPNLGTGGYNYHGKYEFACIDEMEKSVELLVKIVENIAK</sequence>
<dbReference type="InterPro" id="IPR011650">
    <property type="entry name" value="Peptidase_M20_dimer"/>
</dbReference>
<evidence type="ECO:0000256" key="9">
    <source>
        <dbReference type="NCBIfam" id="TIGR01882"/>
    </source>
</evidence>
<accession>A0A7G9GJC2</accession>
<reference evidence="13 14" key="1">
    <citation type="submission" date="2020-08" db="EMBL/GenBank/DDBJ databases">
        <authorList>
            <person name="Liu C."/>
            <person name="Sun Q."/>
        </authorList>
    </citation>
    <scope>NUCLEOTIDE SEQUENCE [LARGE SCALE GENOMIC DNA]</scope>
    <source>
        <strain evidence="13 14">NSJ-61</strain>
    </source>
</reference>
<dbReference type="CDD" id="cd03892">
    <property type="entry name" value="M20_peptT"/>
    <property type="match status" value="1"/>
</dbReference>
<name>A0A7G9GJC2_9FIRM</name>
<dbReference type="GO" id="GO:0006518">
    <property type="term" value="P:peptide metabolic process"/>
    <property type="evidence" value="ECO:0007669"/>
    <property type="project" value="InterPro"/>
</dbReference>
<dbReference type="Gene3D" id="3.40.630.10">
    <property type="entry name" value="Zn peptidases"/>
    <property type="match status" value="1"/>
</dbReference>
<dbReference type="SUPFAM" id="SSF53187">
    <property type="entry name" value="Zn-dependent exopeptidases"/>
    <property type="match status" value="1"/>
</dbReference>
<dbReference type="GO" id="GO:0045148">
    <property type="term" value="F:tripeptide aminopeptidase activity"/>
    <property type="evidence" value="ECO:0007669"/>
    <property type="project" value="UniProtKB-UniRule"/>
</dbReference>
<evidence type="ECO:0000256" key="5">
    <source>
        <dbReference type="ARBA" id="ARBA00022723"/>
    </source>
</evidence>
<dbReference type="InterPro" id="IPR010161">
    <property type="entry name" value="Peptidase_M20B"/>
</dbReference>
<keyword evidence="5 11" id="KW-0479">Metal-binding</keyword>
<feature type="binding site" evidence="11">
    <location>
        <position position="76"/>
    </location>
    <ligand>
        <name>Zn(2+)</name>
        <dbReference type="ChEBI" id="CHEBI:29105"/>
        <label>1</label>
    </ligand>
</feature>
<feature type="binding site" evidence="11">
    <location>
        <position position="139"/>
    </location>
    <ligand>
        <name>Zn(2+)</name>
        <dbReference type="ChEBI" id="CHEBI:29105"/>
        <label>2</label>
    </ligand>
</feature>
<evidence type="ECO:0000256" key="11">
    <source>
        <dbReference type="PIRSR" id="PIRSR037215-2"/>
    </source>
</evidence>
<dbReference type="Proteomes" id="UP000515856">
    <property type="component" value="Chromosome"/>
</dbReference>
<evidence type="ECO:0000313" key="13">
    <source>
        <dbReference type="EMBL" id="QNM10904.1"/>
    </source>
</evidence>
<dbReference type="GO" id="GO:0008237">
    <property type="term" value="F:metallopeptidase activity"/>
    <property type="evidence" value="ECO:0007669"/>
    <property type="project" value="UniProtKB-KW"/>
</dbReference>
<dbReference type="Gene3D" id="3.30.70.360">
    <property type="match status" value="1"/>
</dbReference>
<dbReference type="RefSeq" id="WP_117453345.1">
    <property type="nucleotide sequence ID" value="NZ_CP060636.1"/>
</dbReference>
<keyword evidence="8" id="KW-0482">Metalloprotease</keyword>